<accession>A0A0V0GQI4</accession>
<sequence>MLKHLSNLWVKACSTLSLVDFPLTVAPAIAKVHVFSVAVGNNDLDILSHKRNKFLDIAESVHLSYFLNKRIMGVTKGG</sequence>
<dbReference type="AlphaFoldDB" id="A0A0V0GQI4"/>
<protein>
    <submittedName>
        <fullName evidence="1">Putative ovule protein</fullName>
    </submittedName>
</protein>
<dbReference type="EMBL" id="GEDG01033035">
    <property type="protein sequence ID" value="JAP10482.1"/>
    <property type="molecule type" value="Transcribed_RNA"/>
</dbReference>
<name>A0A0V0GQI4_SOLCH</name>
<organism evidence="1">
    <name type="scientific">Solanum chacoense</name>
    <name type="common">Chaco potato</name>
    <dbReference type="NCBI Taxonomy" id="4108"/>
    <lineage>
        <taxon>Eukaryota</taxon>
        <taxon>Viridiplantae</taxon>
        <taxon>Streptophyta</taxon>
        <taxon>Embryophyta</taxon>
        <taxon>Tracheophyta</taxon>
        <taxon>Spermatophyta</taxon>
        <taxon>Magnoliopsida</taxon>
        <taxon>eudicotyledons</taxon>
        <taxon>Gunneridae</taxon>
        <taxon>Pentapetalae</taxon>
        <taxon>asterids</taxon>
        <taxon>lamiids</taxon>
        <taxon>Solanales</taxon>
        <taxon>Solanaceae</taxon>
        <taxon>Solanoideae</taxon>
        <taxon>Solaneae</taxon>
        <taxon>Solanum</taxon>
    </lineage>
</organism>
<proteinExistence type="predicted"/>
<reference evidence="1" key="1">
    <citation type="submission" date="2015-12" db="EMBL/GenBank/DDBJ databases">
        <title>Gene expression during late stages of embryo sac development: a critical building block for successful pollen-pistil interactions.</title>
        <authorList>
            <person name="Liu Y."/>
            <person name="Joly V."/>
            <person name="Sabar M."/>
            <person name="Matton D.P."/>
        </authorList>
    </citation>
    <scope>NUCLEOTIDE SEQUENCE</scope>
</reference>
<evidence type="ECO:0000313" key="1">
    <source>
        <dbReference type="EMBL" id="JAP10482.1"/>
    </source>
</evidence>